<dbReference type="CDD" id="cd22981">
    <property type="entry name" value="DD_TbAK-like"/>
    <property type="match status" value="1"/>
</dbReference>
<dbReference type="AlphaFoldDB" id="A0AAN7SFI8"/>
<evidence type="ECO:0000313" key="3">
    <source>
        <dbReference type="EMBL" id="KAK4876674.1"/>
    </source>
</evidence>
<dbReference type="Proteomes" id="UP001353858">
    <property type="component" value="Unassembled WGS sequence"/>
</dbReference>
<name>A0AAN7SFI8_9COLE</name>
<accession>A0AAN7SFI8</accession>
<dbReference type="InterPro" id="IPR002048">
    <property type="entry name" value="EF_hand_dom"/>
</dbReference>
<feature type="compositionally biased region" description="Polar residues" evidence="1">
    <location>
        <begin position="49"/>
        <end position="60"/>
    </location>
</feature>
<feature type="domain" description="EF-hand" evidence="2">
    <location>
        <begin position="307"/>
        <end position="342"/>
    </location>
</feature>
<evidence type="ECO:0000256" key="1">
    <source>
        <dbReference type="SAM" id="MobiDB-lite"/>
    </source>
</evidence>
<dbReference type="InterPro" id="IPR039879">
    <property type="entry name" value="EFC10"/>
</dbReference>
<feature type="compositionally biased region" description="Low complexity" evidence="1">
    <location>
        <begin position="33"/>
        <end position="47"/>
    </location>
</feature>
<dbReference type="Pfam" id="PF24548">
    <property type="entry name" value="EF_EFCAB10_C"/>
    <property type="match status" value="1"/>
</dbReference>
<comment type="caution">
    <text evidence="3">The sequence shown here is derived from an EMBL/GenBank/DDBJ whole genome shotgun (WGS) entry which is preliminary data.</text>
</comment>
<dbReference type="EMBL" id="JARPUR010000004">
    <property type="protein sequence ID" value="KAK4876674.1"/>
    <property type="molecule type" value="Genomic_DNA"/>
</dbReference>
<proteinExistence type="predicted"/>
<dbReference type="PANTHER" id="PTHR21847:SF1">
    <property type="entry name" value="EF-HAND CALCIUM-BINDING DOMAIN-CONTAINING PROTEIN 10"/>
    <property type="match status" value="1"/>
</dbReference>
<keyword evidence="4" id="KW-1185">Reference proteome</keyword>
<dbReference type="PANTHER" id="PTHR21847">
    <property type="entry name" value="EF-HAND CALCIUM-BINDING DOMAIN-CONTAINING PROTEIN 10"/>
    <property type="match status" value="1"/>
</dbReference>
<reference evidence="4" key="1">
    <citation type="submission" date="2023-01" db="EMBL/GenBank/DDBJ databases">
        <title>Key to firefly adult light organ development and bioluminescence: homeobox transcription factors regulate luciferase expression and transportation to peroxisome.</title>
        <authorList>
            <person name="Fu X."/>
        </authorList>
    </citation>
    <scope>NUCLEOTIDE SEQUENCE [LARGE SCALE GENOMIC DNA]</scope>
</reference>
<evidence type="ECO:0000313" key="4">
    <source>
        <dbReference type="Proteomes" id="UP001353858"/>
    </source>
</evidence>
<evidence type="ECO:0000259" key="2">
    <source>
        <dbReference type="PROSITE" id="PS50222"/>
    </source>
</evidence>
<dbReference type="PROSITE" id="PS50222">
    <property type="entry name" value="EF_HAND_2"/>
    <property type="match status" value="1"/>
</dbReference>
<organism evidence="3 4">
    <name type="scientific">Aquatica leii</name>
    <dbReference type="NCBI Taxonomy" id="1421715"/>
    <lineage>
        <taxon>Eukaryota</taxon>
        <taxon>Metazoa</taxon>
        <taxon>Ecdysozoa</taxon>
        <taxon>Arthropoda</taxon>
        <taxon>Hexapoda</taxon>
        <taxon>Insecta</taxon>
        <taxon>Pterygota</taxon>
        <taxon>Neoptera</taxon>
        <taxon>Endopterygota</taxon>
        <taxon>Coleoptera</taxon>
        <taxon>Polyphaga</taxon>
        <taxon>Elateriformia</taxon>
        <taxon>Elateroidea</taxon>
        <taxon>Lampyridae</taxon>
        <taxon>Luciolinae</taxon>
        <taxon>Aquatica</taxon>
    </lineage>
</organism>
<protein>
    <recommendedName>
        <fullName evidence="2">EF-hand domain-containing protein</fullName>
    </recommendedName>
</protein>
<dbReference type="GO" id="GO:0005509">
    <property type="term" value="F:calcium ion binding"/>
    <property type="evidence" value="ECO:0007669"/>
    <property type="project" value="InterPro"/>
</dbReference>
<feature type="region of interest" description="Disordered" evidence="1">
    <location>
        <begin position="30"/>
        <end position="74"/>
    </location>
</feature>
<gene>
    <name evidence="3" type="ORF">RN001_009180</name>
</gene>
<dbReference type="InterPro" id="IPR056587">
    <property type="entry name" value="EF_EFCAB10_C"/>
</dbReference>
<sequence>MTDDFASNDRKLSQERLRFNNQLRWSMEKQSLSTITEEIKSTSTRSRYPTCSENVSTAPSTPRKMTPFSTPMTPRVKKHSSYVLKFTEAEILLPHEDKCVRTPSVQQTVYNHIKSNTKPLFHTVAPDSIEEPSILVTGFGLRNISSLEDALRIQEQRRAKQIYKPDEHIVEDTITPCQSLETLKSTEIKDSDSSETQTESLYSEKTGQDQLCFLMGLEAEKEVEAETEAEEYEETIDLSSKTDTKGASKKMKKAQKYLRIHRIFDLFQFITAHLLSALPDNPITFITELLDKCMIFRSGLAKPPLLYERKHLECLFNLMDRMRTGFIELKQYNTGMHTVGLCTYNTDPPLSSDKMVSKETFIEEAYDSLSDLLLDFLKPRWLDGYKPAPSPAPRTPQLSIISKTTINANMPFTKTKLILP</sequence>